<feature type="domain" description="Amidohydrolase-related" evidence="5">
    <location>
        <begin position="277"/>
        <end position="376"/>
    </location>
</feature>
<dbReference type="SUPFAM" id="SSF51556">
    <property type="entry name" value="Metallo-dependent hydrolases"/>
    <property type="match status" value="1"/>
</dbReference>
<protein>
    <recommendedName>
        <fullName evidence="1">Isoaspartyl dipeptidase</fullName>
        <ecNumber evidence="1">3.4.19.-</ecNumber>
    </recommendedName>
</protein>
<feature type="binding site" evidence="3">
    <location>
        <position position="102"/>
    </location>
    <ligand>
        <name>substrate</name>
    </ligand>
</feature>
<evidence type="ECO:0000313" key="6">
    <source>
        <dbReference type="EMBL" id="PSR29898.1"/>
    </source>
</evidence>
<dbReference type="InterPro" id="IPR011059">
    <property type="entry name" value="Metal-dep_hydrolase_composite"/>
</dbReference>
<comment type="similarity">
    <text evidence="1">Belongs to the peptidase M38 family.</text>
</comment>
<feature type="binding site" evidence="4">
    <location>
        <position position="227"/>
    </location>
    <ligand>
        <name>Zn(2+)</name>
        <dbReference type="ChEBI" id="CHEBI:29105"/>
        <label>2</label>
        <note>catalytic</note>
    </ligand>
</feature>
<proteinExistence type="inferred from homology"/>
<dbReference type="InterPro" id="IPR010229">
    <property type="entry name" value="Pept_M38_dipep"/>
</dbReference>
<evidence type="ECO:0000256" key="3">
    <source>
        <dbReference type="PIRSR" id="PIRSR001238-2"/>
    </source>
</evidence>
<feature type="binding site" evidence="3">
    <location>
        <position position="166"/>
    </location>
    <ligand>
        <name>substrate</name>
    </ligand>
</feature>
<dbReference type="PANTHER" id="PTHR11647">
    <property type="entry name" value="HYDRANTOINASE/DIHYDROPYRIMIDINASE FAMILY MEMBER"/>
    <property type="match status" value="1"/>
</dbReference>
<keyword evidence="1 4" id="KW-0479">Metal-binding</keyword>
<comment type="PTM">
    <text evidence="1">Carboxylation allows a single lysine to coordinate two zinc ions.</text>
</comment>
<dbReference type="EMBL" id="PXYX01000001">
    <property type="protein sequence ID" value="PSR29898.1"/>
    <property type="molecule type" value="Genomic_DNA"/>
</dbReference>
<keyword evidence="1" id="KW-0482">Metalloprotease</keyword>
<dbReference type="GO" id="GO:0046872">
    <property type="term" value="F:metal ion binding"/>
    <property type="evidence" value="ECO:0007669"/>
    <property type="project" value="UniProtKB-KW"/>
</dbReference>
<dbReference type="Gene3D" id="2.30.40.10">
    <property type="entry name" value="Urease, subunit C, domain 1"/>
    <property type="match status" value="1"/>
</dbReference>
<sequence length="397" mass="42373">MKLSAVLIRAGAIYAPEDLGPGEVLMLHDRGAAIGPKLTLPEWVTPTIIDAPEGMLIPGFVDMHVHMAGGGGEGGPQFRTPEIRLSQLIRAGVTSVVGVLGTDGTTRSVSGLLAKARALGDQGLSTWIYTGAYEIPTRTITGSARDDIILIGRVIGIGEIAINDHRGSHPSDQELLHLASEARVGGLLAGKPGILHLHVGEGKSGLRSLFRVVEIGDLPISTFVPTHLNRHPRILADAVTWGNQGGYCDLTTGIVPTASEPEGLSAADSAVVLQQQGVPWEHISFSSDAQGSIPVFDEQGHLIRMDIGSARTLFDEVVKLQKKTGWSWERCIRPITSTPARILGQNDIGQLKVGSIAHAVLIKDNQIDTVIAKGEIMMNQGRVIHWDTFEQGDSHGY</sequence>
<dbReference type="Gene3D" id="3.20.20.140">
    <property type="entry name" value="Metal-dependent hydrolases"/>
    <property type="match status" value="1"/>
</dbReference>
<reference evidence="6 7" key="1">
    <citation type="journal article" date="2014" name="BMC Genomics">
        <title>Comparison of environmental and isolate Sulfobacillus genomes reveals diverse carbon, sulfur, nitrogen, and hydrogen metabolisms.</title>
        <authorList>
            <person name="Justice N.B."/>
            <person name="Norman A."/>
            <person name="Brown C.T."/>
            <person name="Singh A."/>
            <person name="Thomas B.C."/>
            <person name="Banfield J.F."/>
        </authorList>
    </citation>
    <scope>NUCLEOTIDE SEQUENCE [LARGE SCALE GENOMIC DNA]</scope>
    <source>
        <strain evidence="6">AMDSBA5</strain>
    </source>
</reference>
<feature type="binding site" evidence="3">
    <location>
        <position position="292"/>
    </location>
    <ligand>
        <name>substrate</name>
    </ligand>
</feature>
<feature type="binding site" evidence="3">
    <location>
        <begin position="71"/>
        <end position="73"/>
    </location>
    <ligand>
        <name>substrate</name>
    </ligand>
</feature>
<organism evidence="6 7">
    <name type="scientific">Sulfobacillus thermosulfidooxidans</name>
    <dbReference type="NCBI Taxonomy" id="28034"/>
    <lineage>
        <taxon>Bacteria</taxon>
        <taxon>Bacillati</taxon>
        <taxon>Bacillota</taxon>
        <taxon>Clostridia</taxon>
        <taxon>Eubacteriales</taxon>
        <taxon>Clostridiales Family XVII. Incertae Sedis</taxon>
        <taxon>Sulfobacillus</taxon>
    </lineage>
</organism>
<feature type="active site" description="Proton acceptor" evidence="2">
    <location>
        <position position="288"/>
    </location>
</feature>
<evidence type="ECO:0000259" key="5">
    <source>
        <dbReference type="Pfam" id="PF01979"/>
    </source>
</evidence>
<feature type="binding site" evidence="4">
    <location>
        <position position="198"/>
    </location>
    <ligand>
        <name>Zn(2+)</name>
        <dbReference type="ChEBI" id="CHEBI:29105"/>
        <label>2</label>
        <note>catalytic</note>
    </ligand>
</feature>
<dbReference type="Pfam" id="PF01979">
    <property type="entry name" value="Amidohydro_1"/>
    <property type="match status" value="1"/>
</dbReference>
<dbReference type="GO" id="GO:0016810">
    <property type="term" value="F:hydrolase activity, acting on carbon-nitrogen (but not peptide) bonds"/>
    <property type="evidence" value="ECO:0007669"/>
    <property type="project" value="InterPro"/>
</dbReference>
<dbReference type="PIRSF" id="PIRSF001238">
    <property type="entry name" value="IadA"/>
    <property type="match status" value="1"/>
</dbReference>
<dbReference type="GO" id="GO:0006508">
    <property type="term" value="P:proteolysis"/>
    <property type="evidence" value="ECO:0007669"/>
    <property type="project" value="UniProtKB-KW"/>
</dbReference>
<name>A0A2T2X622_SULTH</name>
<feature type="binding site" evidence="3">
    <location>
        <position position="133"/>
    </location>
    <ligand>
        <name>substrate</name>
    </ligand>
</feature>
<keyword evidence="1" id="KW-0645">Protease</keyword>
<dbReference type="SUPFAM" id="SSF51338">
    <property type="entry name" value="Composite domain of metallo-dependent hydrolases"/>
    <property type="match status" value="1"/>
</dbReference>
<dbReference type="GO" id="GO:0008237">
    <property type="term" value="F:metallopeptidase activity"/>
    <property type="evidence" value="ECO:0007669"/>
    <property type="project" value="UniProtKB-KW"/>
</dbReference>
<evidence type="ECO:0000313" key="7">
    <source>
        <dbReference type="Proteomes" id="UP000242705"/>
    </source>
</evidence>
<dbReference type="PANTHER" id="PTHR11647:SF1">
    <property type="entry name" value="COLLAPSIN RESPONSE MEDIATOR PROTEIN"/>
    <property type="match status" value="1"/>
</dbReference>
<dbReference type="InterPro" id="IPR050378">
    <property type="entry name" value="Metallo-dep_Hydrolases_sf"/>
</dbReference>
<feature type="binding site" evidence="3">
    <location>
        <position position="230"/>
    </location>
    <ligand>
        <name>substrate</name>
    </ligand>
</feature>
<feature type="binding site" evidence="4">
    <location>
        <position position="288"/>
    </location>
    <ligand>
        <name>Zn(2+)</name>
        <dbReference type="ChEBI" id="CHEBI:29105"/>
        <label>1</label>
        <note>catalytic</note>
    </ligand>
</feature>
<comment type="caution">
    <text evidence="6">The sequence shown here is derived from an EMBL/GenBank/DDBJ whole genome shotgun (WGS) entry which is preliminary data.</text>
</comment>
<evidence type="ECO:0000256" key="4">
    <source>
        <dbReference type="PIRSR" id="PIRSR001238-3"/>
    </source>
</evidence>
<feature type="binding site" evidence="4">
    <location>
        <position position="66"/>
    </location>
    <ligand>
        <name>Zn(2+)</name>
        <dbReference type="ChEBI" id="CHEBI:29105"/>
        <label>1</label>
        <note>catalytic</note>
    </ligand>
</feature>
<comment type="function">
    <text evidence="1">Catalyzes the hydrolytic cleavage of a subset of L-isoaspartyl (L-beta-aspartyl) dipeptides. Used to degrade proteins damaged by L-isoaspartyl residues formation.</text>
</comment>
<evidence type="ECO:0000256" key="1">
    <source>
        <dbReference type="PIRNR" id="PIRNR001238"/>
    </source>
</evidence>
<gene>
    <name evidence="6" type="ORF">C7B47_00895</name>
</gene>
<comment type="subcellular location">
    <subcellularLocation>
        <location evidence="1">Cytoplasm</location>
    </subcellularLocation>
</comment>
<dbReference type="EC" id="3.4.19.-" evidence="1"/>
<dbReference type="AlphaFoldDB" id="A0A2T2X622"/>
<keyword evidence="1 4" id="KW-0862">Zinc</keyword>
<dbReference type="InterPro" id="IPR006680">
    <property type="entry name" value="Amidohydro-rel"/>
</dbReference>
<feature type="binding site" evidence="4">
    <location>
        <position position="64"/>
    </location>
    <ligand>
        <name>Zn(2+)</name>
        <dbReference type="ChEBI" id="CHEBI:29105"/>
        <label>1</label>
        <note>catalytic</note>
    </ligand>
</feature>
<accession>A0A2T2X622</accession>
<dbReference type="NCBIfam" id="TIGR01975">
    <property type="entry name" value="isoAsp_dipep"/>
    <property type="match status" value="1"/>
</dbReference>
<comment type="cofactor">
    <cofactor evidence="1 4">
        <name>Zn(2+)</name>
        <dbReference type="ChEBI" id="CHEBI:29105"/>
    </cofactor>
    <text evidence="1 4">Binds 2 Zn(2+) ions per subunit.</text>
</comment>
<dbReference type="InterPro" id="IPR032466">
    <property type="entry name" value="Metal_Hydrolase"/>
</dbReference>
<keyword evidence="1" id="KW-0378">Hydrolase</keyword>
<evidence type="ECO:0000256" key="2">
    <source>
        <dbReference type="PIRSR" id="PIRSR001238-1"/>
    </source>
</evidence>
<dbReference type="Proteomes" id="UP000242705">
    <property type="component" value="Unassembled WGS sequence"/>
</dbReference>
<dbReference type="GO" id="GO:0008798">
    <property type="term" value="F:beta-aspartyl-peptidase activity"/>
    <property type="evidence" value="ECO:0007669"/>
    <property type="project" value="InterPro"/>
</dbReference>
<dbReference type="GO" id="GO:0005737">
    <property type="term" value="C:cytoplasm"/>
    <property type="evidence" value="ECO:0007669"/>
    <property type="project" value="UniProtKB-SubCell"/>
</dbReference>